<name>A0A1Q9AZU4_9HYPH</name>
<accession>A0A1Q9AZU4</accession>
<dbReference type="OrthoDB" id="8278561at2"/>
<reference evidence="1 2" key="1">
    <citation type="submission" date="2016-09" db="EMBL/GenBank/DDBJ databases">
        <title>Rhizobium sp. nov., a novel species isolated from the rice rhizosphere.</title>
        <authorList>
            <person name="Zhao J."/>
            <person name="Zhang X."/>
        </authorList>
    </citation>
    <scope>NUCLEOTIDE SEQUENCE [LARGE SCALE GENOMIC DNA]</scope>
    <source>
        <strain evidence="1 2">1.7048</strain>
    </source>
</reference>
<comment type="caution">
    <text evidence="1">The sequence shown here is derived from an EMBL/GenBank/DDBJ whole genome shotgun (WGS) entry which is preliminary data.</text>
</comment>
<evidence type="ECO:0008006" key="3">
    <source>
        <dbReference type="Google" id="ProtNLM"/>
    </source>
</evidence>
<dbReference type="EMBL" id="MKIP01000033">
    <property type="protein sequence ID" value="OLP61245.1"/>
    <property type="molecule type" value="Genomic_DNA"/>
</dbReference>
<protein>
    <recommendedName>
        <fullName evidence="3">DUF2188 domain-containing protein</fullName>
    </recommendedName>
</protein>
<evidence type="ECO:0000313" key="2">
    <source>
        <dbReference type="Proteomes" id="UP000186364"/>
    </source>
</evidence>
<gene>
    <name evidence="1" type="ORF">BJF93_20875</name>
</gene>
<dbReference type="RefSeq" id="WP_075626634.1">
    <property type="nucleotide sequence ID" value="NZ_FOAM01000009.1"/>
</dbReference>
<evidence type="ECO:0000313" key="1">
    <source>
        <dbReference type="EMBL" id="OLP61245.1"/>
    </source>
</evidence>
<dbReference type="Proteomes" id="UP000186364">
    <property type="component" value="Unassembled WGS sequence"/>
</dbReference>
<dbReference type="PROSITE" id="PS50096">
    <property type="entry name" value="IQ"/>
    <property type="match status" value="1"/>
</dbReference>
<keyword evidence="2" id="KW-1185">Reference proteome</keyword>
<dbReference type="AlphaFoldDB" id="A0A1Q9AZU4"/>
<sequence>MKAADQLQVQYDFRSGTVLLQCRNRSHVIRDKFRTKESAEAAAVEFARENWDYKASNAMPLAAH</sequence>
<proteinExistence type="predicted"/>
<organism evidence="1 2">
    <name type="scientific">Xaviernesmea oryzae</name>
    <dbReference type="NCBI Taxonomy" id="464029"/>
    <lineage>
        <taxon>Bacteria</taxon>
        <taxon>Pseudomonadati</taxon>
        <taxon>Pseudomonadota</taxon>
        <taxon>Alphaproteobacteria</taxon>
        <taxon>Hyphomicrobiales</taxon>
        <taxon>Rhizobiaceae</taxon>
        <taxon>Rhizobium/Agrobacterium group</taxon>
        <taxon>Xaviernesmea</taxon>
    </lineage>
</organism>